<feature type="coiled-coil region" evidence="4">
    <location>
        <begin position="777"/>
        <end position="811"/>
    </location>
</feature>
<protein>
    <recommendedName>
        <fullName evidence="6">TATA element modulatory factor 1 TATA binding domain-containing protein</fullName>
    </recommendedName>
</protein>
<dbReference type="EMBL" id="JADBJN010000002">
    <property type="protein sequence ID" value="KAG5676762.1"/>
    <property type="molecule type" value="Genomic_DNA"/>
</dbReference>
<organism evidence="7 8">
    <name type="scientific">Polypedilum vanderplanki</name>
    <name type="common">Sleeping chironomid midge</name>
    <dbReference type="NCBI Taxonomy" id="319348"/>
    <lineage>
        <taxon>Eukaryota</taxon>
        <taxon>Metazoa</taxon>
        <taxon>Ecdysozoa</taxon>
        <taxon>Arthropoda</taxon>
        <taxon>Hexapoda</taxon>
        <taxon>Insecta</taxon>
        <taxon>Pterygota</taxon>
        <taxon>Neoptera</taxon>
        <taxon>Endopterygota</taxon>
        <taxon>Diptera</taxon>
        <taxon>Nematocera</taxon>
        <taxon>Chironomoidea</taxon>
        <taxon>Chironomidae</taxon>
        <taxon>Chironominae</taxon>
        <taxon>Polypedilum</taxon>
        <taxon>Polypedilum</taxon>
    </lineage>
</organism>
<accession>A0A9J6C427</accession>
<feature type="region of interest" description="Disordered" evidence="5">
    <location>
        <begin position="30"/>
        <end position="74"/>
    </location>
</feature>
<keyword evidence="2" id="KW-0333">Golgi apparatus</keyword>
<evidence type="ECO:0000256" key="4">
    <source>
        <dbReference type="SAM" id="Coils"/>
    </source>
</evidence>
<feature type="compositionally biased region" description="Basic and acidic residues" evidence="5">
    <location>
        <begin position="43"/>
        <end position="52"/>
    </location>
</feature>
<sequence>MWFDSSSIANLAKNALKEAQRHIDNVLDIKEEDLLDTATTKSDGNDDNEKNQISKSKTMPEIAVVNKEKNDNEESVWGSFNGSFFESSNSVSNQATITNAPLRKEPLTSSESLEILSNKTVSTSDIRSSSQSTLQGSAEESVEIITPSSCNITNPDILSPDNIESDFSENALTPDEMPSIPITVAPTRSVNSQELDINSSVTTVISTSTLTNSGSESFYDPSKDDFDQSSLKAVNTMEKSMESFEIQTNISDSTHSFEEIHLKLKNNPSNDVGKRSSGHTSSGDELETATSSDIEIISSPNGDSSSTAASCLALSPQKSCQVATFPYQNSESFLSNLQLDQQQHHFKGHSRELSEVSVLSINDESSSPVEIERLLKRISELSENLEQREMQLIQIGKINAEMNQELESLKLGRNNIDMSNIQEEHTQHIQRLSALEKKFQQSIRENSVLKNRLETLKVEAESKVSSHEYEKMKNENELVIETLKQEGEKLSKQILQHSTAIKKLKVKLKENDEVIKRQDNIIAELTEENIKLKKNLIAKDEIEKSQLEGINKLTIEKRKFEKECHTLISQNEDLQQKLLAIQSSYDAIKKELNDKSRELGKNLEEEKEKALSESKLLRKELNDLREVNRCNEQAASCQLQKLRQENLELKKKLELAEFRIEDQKQQASLASIPLIKQFESLQNTLNVRTAQWENQERILLRKLDEAQNRLDSQSDVEKITKDQVSHLNMKISNLEERLSQTSLKLEQTIGQLQQKEIECNLHDNDLSLKIEQLSLELSTRTNECEKFKNLLDQAEEKIRLERNAFEEEKKKLLFVQQQNQIHHQPVERRDSHENELIVNDSPVPSLVGSIESLSHHPWNIDDQDVGANSTYSSQYGGIVNSSASLMEGLQSILKQRDGELQQLQWEIHRLQTERNFLSNEMSQLTAELEKATEHIREITEKQQKQEEMQIQYDALLEMYGQKVEEYEELKLDLVDLKSISQMYKTQIDELTLKLNNKSVSEI</sequence>
<dbReference type="InterPro" id="IPR022092">
    <property type="entry name" value="TMF_DNA-bd"/>
</dbReference>
<comment type="subcellular location">
    <subcellularLocation>
        <location evidence="1">Golgi apparatus</location>
    </subcellularLocation>
</comment>
<evidence type="ECO:0000256" key="3">
    <source>
        <dbReference type="ARBA" id="ARBA00023054"/>
    </source>
</evidence>
<reference evidence="7" key="1">
    <citation type="submission" date="2021-03" db="EMBL/GenBank/DDBJ databases">
        <title>Chromosome level genome of the anhydrobiotic midge Polypedilum vanderplanki.</title>
        <authorList>
            <person name="Yoshida Y."/>
            <person name="Kikawada T."/>
            <person name="Gusev O."/>
        </authorList>
    </citation>
    <scope>NUCLEOTIDE SEQUENCE</scope>
    <source>
        <strain evidence="7">NIAS01</strain>
        <tissue evidence="7">Whole body or cell culture</tissue>
    </source>
</reference>
<dbReference type="GO" id="GO:0005783">
    <property type="term" value="C:endoplasmic reticulum"/>
    <property type="evidence" value="ECO:0007669"/>
    <property type="project" value="TreeGrafter"/>
</dbReference>
<dbReference type="Proteomes" id="UP001107558">
    <property type="component" value="Chromosome 2"/>
</dbReference>
<dbReference type="Pfam" id="PF12325">
    <property type="entry name" value="TMF_TATA_bd"/>
    <property type="match status" value="1"/>
</dbReference>
<dbReference type="InterPro" id="IPR052602">
    <property type="entry name" value="Growth_transcription_reg"/>
</dbReference>
<feature type="compositionally biased region" description="Low complexity" evidence="5">
    <location>
        <begin position="120"/>
        <end position="133"/>
    </location>
</feature>
<evidence type="ECO:0000313" key="7">
    <source>
        <dbReference type="EMBL" id="KAG5676762.1"/>
    </source>
</evidence>
<dbReference type="PANTHER" id="PTHR46515:SF1">
    <property type="entry name" value="TATA ELEMENT MODULATORY FACTOR"/>
    <property type="match status" value="1"/>
</dbReference>
<evidence type="ECO:0000259" key="6">
    <source>
        <dbReference type="Pfam" id="PF12325"/>
    </source>
</evidence>
<evidence type="ECO:0000256" key="1">
    <source>
        <dbReference type="ARBA" id="ARBA00004555"/>
    </source>
</evidence>
<name>A0A9J6C427_POLVA</name>
<keyword evidence="8" id="KW-1185">Reference proteome</keyword>
<dbReference type="InterPro" id="IPR022091">
    <property type="entry name" value="TMF_TATA-bd"/>
</dbReference>
<evidence type="ECO:0000256" key="5">
    <source>
        <dbReference type="SAM" id="MobiDB-lite"/>
    </source>
</evidence>
<evidence type="ECO:0000313" key="8">
    <source>
        <dbReference type="Proteomes" id="UP001107558"/>
    </source>
</evidence>
<feature type="region of interest" description="Disordered" evidence="5">
    <location>
        <begin position="119"/>
        <end position="142"/>
    </location>
</feature>
<dbReference type="AlphaFoldDB" id="A0A9J6C427"/>
<dbReference type="GO" id="GO:0005794">
    <property type="term" value="C:Golgi apparatus"/>
    <property type="evidence" value="ECO:0007669"/>
    <property type="project" value="UniProtKB-SubCell"/>
</dbReference>
<proteinExistence type="predicted"/>
<dbReference type="Pfam" id="PF12329">
    <property type="entry name" value="TMF_DNA_bd"/>
    <property type="match status" value="1"/>
</dbReference>
<dbReference type="OrthoDB" id="74178at2759"/>
<comment type="caution">
    <text evidence="7">The sequence shown here is derived from an EMBL/GenBank/DDBJ whole genome shotgun (WGS) entry which is preliminary data.</text>
</comment>
<keyword evidence="3 4" id="KW-0175">Coiled coil</keyword>
<dbReference type="PANTHER" id="PTHR46515">
    <property type="entry name" value="TATA ELEMENT MODULATORY FACTOR TMF1"/>
    <property type="match status" value="1"/>
</dbReference>
<feature type="coiled-coil region" evidence="4">
    <location>
        <begin position="893"/>
        <end position="958"/>
    </location>
</feature>
<feature type="region of interest" description="Disordered" evidence="5">
    <location>
        <begin position="264"/>
        <end position="309"/>
    </location>
</feature>
<feature type="coiled-coil region" evidence="4">
    <location>
        <begin position="508"/>
        <end position="751"/>
    </location>
</feature>
<gene>
    <name evidence="7" type="ORF">PVAND_006571</name>
</gene>
<feature type="compositionally biased region" description="Polar residues" evidence="5">
    <location>
        <begin position="278"/>
        <end position="303"/>
    </location>
</feature>
<feature type="coiled-coil region" evidence="4">
    <location>
        <begin position="418"/>
        <end position="459"/>
    </location>
</feature>
<evidence type="ECO:0000256" key="2">
    <source>
        <dbReference type="ARBA" id="ARBA00023034"/>
    </source>
</evidence>
<feature type="domain" description="TATA element modulatory factor 1 TATA binding" evidence="6">
    <location>
        <begin position="880"/>
        <end position="990"/>
    </location>
</feature>